<evidence type="ECO:0000313" key="1">
    <source>
        <dbReference type="EMBL" id="EDV25536.1"/>
    </source>
</evidence>
<dbReference type="CTD" id="6753279"/>
<proteinExistence type="predicted"/>
<dbReference type="GO" id="GO:0030681">
    <property type="term" value="C:multimeric ribonuclease P complex"/>
    <property type="evidence" value="ECO:0000318"/>
    <property type="project" value="GO_Central"/>
</dbReference>
<organism evidence="1 2">
    <name type="scientific">Trichoplax adhaerens</name>
    <name type="common">Trichoplax reptans</name>
    <dbReference type="NCBI Taxonomy" id="10228"/>
    <lineage>
        <taxon>Eukaryota</taxon>
        <taxon>Metazoa</taxon>
        <taxon>Placozoa</taxon>
        <taxon>Uniplacotomia</taxon>
        <taxon>Trichoplacea</taxon>
        <taxon>Trichoplacidae</taxon>
        <taxon>Trichoplax</taxon>
    </lineage>
</organism>
<dbReference type="FunCoup" id="B3RVP6">
    <property type="interactions" value="413"/>
</dbReference>
<dbReference type="PANTHER" id="PTHR15396">
    <property type="entry name" value="RIBONUCLEASE P PROTEIN SUBUNIT P40"/>
    <property type="match status" value="1"/>
</dbReference>
<protein>
    <submittedName>
        <fullName evidence="1">Uncharacterized protein</fullName>
    </submittedName>
</protein>
<dbReference type="GO" id="GO:0000172">
    <property type="term" value="C:ribonuclease MRP complex"/>
    <property type="evidence" value="ECO:0000318"/>
    <property type="project" value="GO_Central"/>
</dbReference>
<dbReference type="PANTHER" id="PTHR15396:SF1">
    <property type="entry name" value="RIBONUCLEASE P PROTEIN SUBUNIT P40"/>
    <property type="match status" value="1"/>
</dbReference>
<reference evidence="1 2" key="1">
    <citation type="journal article" date="2008" name="Nature">
        <title>The Trichoplax genome and the nature of placozoans.</title>
        <authorList>
            <person name="Srivastava M."/>
            <person name="Begovic E."/>
            <person name="Chapman J."/>
            <person name="Putnam N.H."/>
            <person name="Hellsten U."/>
            <person name="Kawashima T."/>
            <person name="Kuo A."/>
            <person name="Mitros T."/>
            <person name="Salamov A."/>
            <person name="Carpenter M.L."/>
            <person name="Signorovitch A.Y."/>
            <person name="Moreno M.A."/>
            <person name="Kamm K."/>
            <person name="Grimwood J."/>
            <person name="Schmutz J."/>
            <person name="Shapiro H."/>
            <person name="Grigoriev I.V."/>
            <person name="Buss L.W."/>
            <person name="Schierwater B."/>
            <person name="Dellaporta S.L."/>
            <person name="Rokhsar D.S."/>
        </authorList>
    </citation>
    <scope>NUCLEOTIDE SEQUENCE [LARGE SCALE GENOMIC DNA]</scope>
    <source>
        <strain evidence="1 2">Grell-BS-1999</strain>
    </source>
</reference>
<dbReference type="eggNOG" id="ENOG502QSAV">
    <property type="taxonomic scope" value="Eukaryota"/>
</dbReference>
<dbReference type="HOGENOM" id="CLU_065211_0_0_1"/>
<dbReference type="GO" id="GO:0001682">
    <property type="term" value="P:tRNA 5'-leader removal"/>
    <property type="evidence" value="ECO:0000318"/>
    <property type="project" value="GO_Central"/>
</dbReference>
<dbReference type="OrthoDB" id="63112at2759"/>
<gene>
    <name evidence="1" type="ORF">TRIADDRAFT_55727</name>
</gene>
<dbReference type="InParanoid" id="B3RVP6"/>
<dbReference type="RefSeq" id="XP_002111569.1">
    <property type="nucleotide sequence ID" value="XM_002111533.1"/>
</dbReference>
<sequence length="334" mass="38058">MAAGSSFLPYQGKLLVESGPFQNTDEYIAKRIEEHTFNYGVEVVIPGIDTLPPLISDWFTSTSNCHYFAHLPVHKFIDLDFINNVIRKGKFTALSCSHVDTGDSIAIIPTVVQIDLRDPAIKSGSKLYNRINWCLTTNFDIKFNFLMSWIPDHDNQFRLESWLEGHKYSIKQCSSIRKHHENLSVPEITWSYPQGFVDGVEDKSCNISNFYEWLGALSCDIDSSVGSPDNFISTYTCPIPNFTVSNSITSRCLGFISTNQINNLVQDIRNRISWPEDIPWITVNVWGFHDSPVSWKGFEHNYFVCGDNNYTIVIFPGTSTIWYIFATSAYDSYS</sequence>
<dbReference type="InterPro" id="IPR013893">
    <property type="entry name" value="RNase_P_Rpp40"/>
</dbReference>
<dbReference type="Proteomes" id="UP000009022">
    <property type="component" value="Unassembled WGS sequence"/>
</dbReference>
<dbReference type="Pfam" id="PF08584">
    <property type="entry name" value="Ribonuc_P_40"/>
    <property type="match status" value="1"/>
</dbReference>
<dbReference type="EMBL" id="DS985244">
    <property type="protein sequence ID" value="EDV25536.1"/>
    <property type="molecule type" value="Genomic_DNA"/>
</dbReference>
<dbReference type="OMA" id="HAYNCRV"/>
<accession>B3RVP6</accession>
<dbReference type="AlphaFoldDB" id="B3RVP6"/>
<name>B3RVP6_TRIAD</name>
<dbReference type="GeneID" id="6753279"/>
<dbReference type="STRING" id="10228.B3RVP6"/>
<dbReference type="PhylomeDB" id="B3RVP6"/>
<dbReference type="KEGG" id="tad:TRIADDRAFT_55727"/>
<dbReference type="GO" id="GO:0000447">
    <property type="term" value="P:endonucleolytic cleavage in ITS1 to separate SSU-rRNA from 5.8S rRNA and LSU-rRNA from tricistronic rRNA transcript (SSU-rRNA, 5.8S rRNA, LSU-rRNA)"/>
    <property type="evidence" value="ECO:0000318"/>
    <property type="project" value="GO_Central"/>
</dbReference>
<evidence type="ECO:0000313" key="2">
    <source>
        <dbReference type="Proteomes" id="UP000009022"/>
    </source>
</evidence>
<keyword evidence="2" id="KW-1185">Reference proteome</keyword>